<dbReference type="EMBL" id="ACPB03008663">
    <property type="status" value="NOT_ANNOTATED_CDS"/>
    <property type="molecule type" value="Genomic_DNA"/>
</dbReference>
<name>T1HZD2_RHOPR</name>
<dbReference type="InParanoid" id="T1HZD2"/>
<evidence type="ECO:0000313" key="1">
    <source>
        <dbReference type="EnsemblMetazoa" id="RPRC009402-PA"/>
    </source>
</evidence>
<organism evidence="1 2">
    <name type="scientific">Rhodnius prolixus</name>
    <name type="common">Triatomid bug</name>
    <dbReference type="NCBI Taxonomy" id="13249"/>
    <lineage>
        <taxon>Eukaryota</taxon>
        <taxon>Metazoa</taxon>
        <taxon>Ecdysozoa</taxon>
        <taxon>Arthropoda</taxon>
        <taxon>Hexapoda</taxon>
        <taxon>Insecta</taxon>
        <taxon>Pterygota</taxon>
        <taxon>Neoptera</taxon>
        <taxon>Paraneoptera</taxon>
        <taxon>Hemiptera</taxon>
        <taxon>Heteroptera</taxon>
        <taxon>Panheteroptera</taxon>
        <taxon>Cimicomorpha</taxon>
        <taxon>Reduviidae</taxon>
        <taxon>Triatominae</taxon>
        <taxon>Rhodnius</taxon>
    </lineage>
</organism>
<accession>T1HZD2</accession>
<dbReference type="VEuPathDB" id="VectorBase:RPRC009402"/>
<protein>
    <submittedName>
        <fullName evidence="1">Uncharacterized protein</fullName>
    </submittedName>
</protein>
<sequence>MRLTIFWVIYSLIGYCFCRPIEDKLMTLLKGMSEEQLARLEEKLASLLLQDEQMLGDMPLPTNESDSNLSNKERIQTKWNWRITILLVKLVLLETDRLLSSYALLSVYSHSTPSSASGTVTIVIHPI</sequence>
<dbReference type="Proteomes" id="UP000015103">
    <property type="component" value="Unassembled WGS sequence"/>
</dbReference>
<evidence type="ECO:0000313" key="2">
    <source>
        <dbReference type="Proteomes" id="UP000015103"/>
    </source>
</evidence>
<dbReference type="HOGENOM" id="CLU_1973232_0_0_1"/>
<proteinExistence type="predicted"/>
<reference evidence="1" key="1">
    <citation type="submission" date="2015-05" db="UniProtKB">
        <authorList>
            <consortium name="EnsemblMetazoa"/>
        </authorList>
    </citation>
    <scope>IDENTIFICATION</scope>
</reference>
<keyword evidence="2" id="KW-1185">Reference proteome</keyword>
<dbReference type="EnsemblMetazoa" id="RPRC009402-RA">
    <property type="protein sequence ID" value="RPRC009402-PA"/>
    <property type="gene ID" value="RPRC009402"/>
</dbReference>
<dbReference type="AlphaFoldDB" id="T1HZD2"/>